<evidence type="ECO:0000313" key="1">
    <source>
        <dbReference type="EMBL" id="PND33756.1"/>
    </source>
</evidence>
<dbReference type="EMBL" id="POQS01000003">
    <property type="protein sequence ID" value="PND33756.1"/>
    <property type="molecule type" value="Genomic_DNA"/>
</dbReference>
<organism evidence="1 2">
    <name type="scientific">Achromobacter pulmonis</name>
    <dbReference type="NCBI Taxonomy" id="1389932"/>
    <lineage>
        <taxon>Bacteria</taxon>
        <taxon>Pseudomonadati</taxon>
        <taxon>Pseudomonadota</taxon>
        <taxon>Betaproteobacteria</taxon>
        <taxon>Burkholderiales</taxon>
        <taxon>Alcaligenaceae</taxon>
        <taxon>Achromobacter</taxon>
    </lineage>
</organism>
<name>A0A2N8KJY1_9BURK</name>
<proteinExistence type="predicted"/>
<sequence>MENAHQPVLTDAECMMIGVFGQSPLKRLEHARAVEQAVLAKVRERAERDLVREALADLVALEDMKRHMAKIAAEPDFLDSPERLAHYDQMAVAYFRRRPHAWDNARAILGAGLRASVEPGEVIYRWQALDYSGYCYGSNPPANLPQRCNLTAFYGAPRVRVMPDGRSFGCVLRPVVPSSEGAR</sequence>
<dbReference type="RefSeq" id="WP_102773504.1">
    <property type="nucleotide sequence ID" value="NZ_POQS01000003.1"/>
</dbReference>
<protein>
    <submittedName>
        <fullName evidence="1">Uncharacterized protein</fullName>
    </submittedName>
</protein>
<dbReference type="Proteomes" id="UP000235994">
    <property type="component" value="Unassembled WGS sequence"/>
</dbReference>
<keyword evidence="2" id="KW-1185">Reference proteome</keyword>
<gene>
    <name evidence="1" type="ORF">C1I89_15070</name>
</gene>
<reference evidence="1 2" key="1">
    <citation type="submission" date="2018-01" db="EMBL/GenBank/DDBJ databases">
        <title>The draft genome of an aniline degradation strain ANB-1.</title>
        <authorList>
            <person name="Zhang L."/>
            <person name="Jiang J."/>
        </authorList>
    </citation>
    <scope>NUCLEOTIDE SEQUENCE [LARGE SCALE GENOMIC DNA]</scope>
    <source>
        <strain evidence="1 2">ANB-1</strain>
    </source>
</reference>
<comment type="caution">
    <text evidence="1">The sequence shown here is derived from an EMBL/GenBank/DDBJ whole genome shotgun (WGS) entry which is preliminary data.</text>
</comment>
<evidence type="ECO:0000313" key="2">
    <source>
        <dbReference type="Proteomes" id="UP000235994"/>
    </source>
</evidence>
<dbReference type="AlphaFoldDB" id="A0A2N8KJY1"/>
<accession>A0A2N8KJY1</accession>